<accession>A0ACC3MHF6</accession>
<reference evidence="1" key="1">
    <citation type="submission" date="2023-07" db="EMBL/GenBank/DDBJ databases">
        <title>Black Yeasts Isolated from many extreme environments.</title>
        <authorList>
            <person name="Coleine C."/>
            <person name="Stajich J.E."/>
            <person name="Selbmann L."/>
        </authorList>
    </citation>
    <scope>NUCLEOTIDE SEQUENCE</scope>
    <source>
        <strain evidence="1">CCFEE 5714</strain>
    </source>
</reference>
<dbReference type="EMBL" id="JAUTXU010000255">
    <property type="protein sequence ID" value="KAK3691879.1"/>
    <property type="molecule type" value="Genomic_DNA"/>
</dbReference>
<protein>
    <submittedName>
        <fullName evidence="1">Uncharacterized protein</fullName>
    </submittedName>
</protein>
<dbReference type="Proteomes" id="UP001281147">
    <property type="component" value="Unassembled WGS sequence"/>
</dbReference>
<proteinExistence type="predicted"/>
<name>A0ACC3MHF6_9PEZI</name>
<evidence type="ECO:0000313" key="1">
    <source>
        <dbReference type="EMBL" id="KAK3691879.1"/>
    </source>
</evidence>
<gene>
    <name evidence="1" type="ORF">LTR37_018372</name>
</gene>
<organism evidence="1 2">
    <name type="scientific">Vermiconidia calcicola</name>
    <dbReference type="NCBI Taxonomy" id="1690605"/>
    <lineage>
        <taxon>Eukaryota</taxon>
        <taxon>Fungi</taxon>
        <taxon>Dikarya</taxon>
        <taxon>Ascomycota</taxon>
        <taxon>Pezizomycotina</taxon>
        <taxon>Dothideomycetes</taxon>
        <taxon>Dothideomycetidae</taxon>
        <taxon>Mycosphaerellales</taxon>
        <taxon>Extremaceae</taxon>
        <taxon>Vermiconidia</taxon>
    </lineage>
</organism>
<evidence type="ECO:0000313" key="2">
    <source>
        <dbReference type="Proteomes" id="UP001281147"/>
    </source>
</evidence>
<sequence length="459" mass="50659">MEISVPPVVRGEFVYRDTLLVDVGGDGKRHPRASEAELRTLLTGKAPKDQVRHFYEAQLIHYGLPRSKEKNTAKVRLQQALSAKALKVPPYVSDLETQMKKDYSSAVRKAKAQNKAASSSDGSQKATSTAAKRKNNDVEPGSAKRTKISMDVGDISINIEQSSARSSKKAKPTAAAKGATKAMVSKKDSGTARSDASTSAKKTSASDGGVASAQAQLKKLQAQLDRAVENNLLATAPKAKSKPEAKAKPEPKLKPEPKVKPEPNVKPEPKVRSEPKIKPEPKVKKEPTLKRASPVKKEAAVKEEHDDYIDRSLDKEAPQQRNVTGVYNLTCAQLEEQLPDCAGNLRMLLCVDNDDIWGGFQLAMKSGVIRIDHFELDEQITFGWRAKDDWEGGRLRFGKGCFGDIGIYDRGRIRGTFYNLFNEPMEFEGQRRPGPLWCGRSAYSFNQEWDGYVSQAYGR</sequence>
<keyword evidence="2" id="KW-1185">Reference proteome</keyword>
<comment type="caution">
    <text evidence="1">The sequence shown here is derived from an EMBL/GenBank/DDBJ whole genome shotgun (WGS) entry which is preliminary data.</text>
</comment>